<dbReference type="EMBL" id="BAABDU010000006">
    <property type="protein sequence ID" value="GAA3775266.1"/>
    <property type="molecule type" value="Genomic_DNA"/>
</dbReference>
<dbReference type="InterPro" id="IPR048279">
    <property type="entry name" value="MdtK-like"/>
</dbReference>
<keyword evidence="7" id="KW-0406">Ion transport</keyword>
<keyword evidence="8 10" id="KW-0472">Membrane</keyword>
<evidence type="ECO:0000256" key="2">
    <source>
        <dbReference type="ARBA" id="ARBA00022448"/>
    </source>
</evidence>
<evidence type="ECO:0000256" key="6">
    <source>
        <dbReference type="ARBA" id="ARBA00022989"/>
    </source>
</evidence>
<comment type="subcellular location">
    <subcellularLocation>
        <location evidence="1">Cell membrane</location>
        <topology evidence="1">Multi-pass membrane protein</topology>
    </subcellularLocation>
</comment>
<keyword evidence="12" id="KW-1185">Reference proteome</keyword>
<feature type="transmembrane region" description="Helical" evidence="10">
    <location>
        <begin position="273"/>
        <end position="296"/>
    </location>
</feature>
<feature type="transmembrane region" description="Helical" evidence="10">
    <location>
        <begin position="47"/>
        <end position="67"/>
    </location>
</feature>
<dbReference type="CDD" id="cd13131">
    <property type="entry name" value="MATE_NorM_like"/>
    <property type="match status" value="1"/>
</dbReference>
<evidence type="ECO:0000313" key="11">
    <source>
        <dbReference type="EMBL" id="GAA3775266.1"/>
    </source>
</evidence>
<keyword evidence="5 10" id="KW-0812">Transmembrane</keyword>
<evidence type="ECO:0000313" key="12">
    <source>
        <dbReference type="Proteomes" id="UP001500748"/>
    </source>
</evidence>
<dbReference type="InterPro" id="IPR002528">
    <property type="entry name" value="MATE_fam"/>
</dbReference>
<evidence type="ECO:0000256" key="7">
    <source>
        <dbReference type="ARBA" id="ARBA00023065"/>
    </source>
</evidence>
<feature type="transmembrane region" description="Helical" evidence="10">
    <location>
        <begin position="350"/>
        <end position="372"/>
    </location>
</feature>
<keyword evidence="6 10" id="KW-1133">Transmembrane helix</keyword>
<proteinExistence type="predicted"/>
<comment type="caution">
    <text evidence="11">The sequence shown here is derived from an EMBL/GenBank/DDBJ whole genome shotgun (WGS) entry which is preliminary data.</text>
</comment>
<dbReference type="PIRSF" id="PIRSF006603">
    <property type="entry name" value="DinF"/>
    <property type="match status" value="1"/>
</dbReference>
<evidence type="ECO:0000256" key="9">
    <source>
        <dbReference type="ARBA" id="ARBA00031636"/>
    </source>
</evidence>
<feature type="transmembrane region" description="Helical" evidence="10">
    <location>
        <begin position="162"/>
        <end position="179"/>
    </location>
</feature>
<dbReference type="PANTHER" id="PTHR43298">
    <property type="entry name" value="MULTIDRUG RESISTANCE PROTEIN NORM-RELATED"/>
    <property type="match status" value="1"/>
</dbReference>
<accession>A0ABP7GUX5</accession>
<feature type="transmembrane region" description="Helical" evidence="10">
    <location>
        <begin position="221"/>
        <end position="244"/>
    </location>
</feature>
<name>A0ABP7GUX5_9FLAO</name>
<dbReference type="Proteomes" id="UP001500748">
    <property type="component" value="Unassembled WGS sequence"/>
</dbReference>
<evidence type="ECO:0000256" key="8">
    <source>
        <dbReference type="ARBA" id="ARBA00023136"/>
    </source>
</evidence>
<evidence type="ECO:0000256" key="5">
    <source>
        <dbReference type="ARBA" id="ARBA00022692"/>
    </source>
</evidence>
<keyword evidence="4" id="KW-1003">Cell membrane</keyword>
<feature type="transmembrane region" description="Helical" evidence="10">
    <location>
        <begin position="191"/>
        <end position="215"/>
    </location>
</feature>
<keyword evidence="3" id="KW-0050">Antiport</keyword>
<evidence type="ECO:0000256" key="1">
    <source>
        <dbReference type="ARBA" id="ARBA00004651"/>
    </source>
</evidence>
<feature type="transmembrane region" description="Helical" evidence="10">
    <location>
        <begin position="459"/>
        <end position="477"/>
    </location>
</feature>
<evidence type="ECO:0000256" key="4">
    <source>
        <dbReference type="ARBA" id="ARBA00022475"/>
    </source>
</evidence>
<feature type="transmembrane region" description="Helical" evidence="10">
    <location>
        <begin position="392"/>
        <end position="415"/>
    </location>
</feature>
<sequence>MLILGLKLAYVFINRIEFEASDYLCAQKRFQVNLKQYTKEFSYNLKLAYPVILGMVGHTLIGIVDNIMVGKIGSTELAAVSLGNSMIFIAMSLGIGFSTAITPIVAEGDAEKNDSKIRSAFHHGLFLCTILGLVLFSVIMFAKPIMELLKQPEDVIVLAKPYLGWVAFSLIPLIMYQGYKQFADGMSLTKYSMYAMIMANVLHVGLNYVLIYGIWFFPKMGIIGAALGTVISRIFLVMFMHIMLSRREDLKRFFKGFSFDEIKKSTIKKIISIGFPSAMQMLFEVVLFTASIWLCGNIGKTSQAANQIALSLASMTFMFAMGLSVTSMIRVSNQRGLNDYKKLIVVARSIFLLAIILETFFAIVFVVFHNYLPHIFLNMENTGQVLDNTEVIAIASKLLLIAAVFQISDGIQVVVLGALRGLQDVKVPMYITFVAYWIIGFPISYYLGEHTSLKAQGVWVGLLAGLTAAAIFLYIRFHFLTRKLIQNSSSNN</sequence>
<feature type="transmembrane region" description="Helical" evidence="10">
    <location>
        <begin position="120"/>
        <end position="142"/>
    </location>
</feature>
<reference evidence="12" key="1">
    <citation type="journal article" date="2019" name="Int. J. Syst. Evol. Microbiol.">
        <title>The Global Catalogue of Microorganisms (GCM) 10K type strain sequencing project: providing services to taxonomists for standard genome sequencing and annotation.</title>
        <authorList>
            <consortium name="The Broad Institute Genomics Platform"/>
            <consortium name="The Broad Institute Genome Sequencing Center for Infectious Disease"/>
            <person name="Wu L."/>
            <person name="Ma J."/>
        </authorList>
    </citation>
    <scope>NUCLEOTIDE SEQUENCE [LARGE SCALE GENOMIC DNA]</scope>
    <source>
        <strain evidence="12">JCM 17337</strain>
    </source>
</reference>
<keyword evidence="2" id="KW-0813">Transport</keyword>
<dbReference type="PANTHER" id="PTHR43298:SF2">
    <property type="entry name" value="FMN_FAD EXPORTER YEEO-RELATED"/>
    <property type="match status" value="1"/>
</dbReference>
<feature type="transmembrane region" description="Helical" evidence="10">
    <location>
        <begin position="427"/>
        <end position="447"/>
    </location>
</feature>
<evidence type="ECO:0000256" key="3">
    <source>
        <dbReference type="ARBA" id="ARBA00022449"/>
    </source>
</evidence>
<evidence type="ECO:0000256" key="10">
    <source>
        <dbReference type="SAM" id="Phobius"/>
    </source>
</evidence>
<dbReference type="Pfam" id="PF01554">
    <property type="entry name" value="MatE"/>
    <property type="match status" value="2"/>
</dbReference>
<feature type="transmembrane region" description="Helical" evidence="10">
    <location>
        <begin position="308"/>
        <end position="329"/>
    </location>
</feature>
<organism evidence="11 12">
    <name type="scientific">Flavobacterium ginsengiterrae</name>
    <dbReference type="NCBI Taxonomy" id="871695"/>
    <lineage>
        <taxon>Bacteria</taxon>
        <taxon>Pseudomonadati</taxon>
        <taxon>Bacteroidota</taxon>
        <taxon>Flavobacteriia</taxon>
        <taxon>Flavobacteriales</taxon>
        <taxon>Flavobacteriaceae</taxon>
        <taxon>Flavobacterium</taxon>
    </lineage>
</organism>
<dbReference type="NCBIfam" id="TIGR00797">
    <property type="entry name" value="matE"/>
    <property type="match status" value="1"/>
</dbReference>
<protein>
    <recommendedName>
        <fullName evidence="9">Multidrug-efflux transporter</fullName>
    </recommendedName>
</protein>
<feature type="transmembrane region" description="Helical" evidence="10">
    <location>
        <begin position="87"/>
        <end position="108"/>
    </location>
</feature>
<gene>
    <name evidence="11" type="ORF">GCM10022423_32560</name>
</gene>
<dbReference type="InterPro" id="IPR050222">
    <property type="entry name" value="MATE_MdtK"/>
</dbReference>